<dbReference type="CDD" id="cd08010">
    <property type="entry name" value="MltG_like"/>
    <property type="match status" value="1"/>
</dbReference>
<comment type="catalytic activity">
    <reaction evidence="7">
        <text>a peptidoglycan chain = a peptidoglycan chain with N-acetyl-1,6-anhydromuramyl-[peptide] at the reducing end + a peptidoglycan chain with N-acetylglucosamine at the non-reducing end.</text>
        <dbReference type="EC" id="4.2.2.29"/>
    </reaction>
</comment>
<dbReference type="NCBIfam" id="TIGR00247">
    <property type="entry name" value="endolytic transglycosylase MltG"/>
    <property type="match status" value="1"/>
</dbReference>
<evidence type="ECO:0000256" key="2">
    <source>
        <dbReference type="ARBA" id="ARBA00022692"/>
    </source>
</evidence>
<keyword evidence="3 7" id="KW-1133">Transmembrane helix</keyword>
<dbReference type="EC" id="4.2.2.29" evidence="7"/>
<dbReference type="GO" id="GO:0008932">
    <property type="term" value="F:lytic endotransglycosylase activity"/>
    <property type="evidence" value="ECO:0007669"/>
    <property type="project" value="UniProtKB-UniRule"/>
</dbReference>
<organism evidence="8 9">
    <name type="scientific">Radiobacillus deserti</name>
    <dbReference type="NCBI Taxonomy" id="2594883"/>
    <lineage>
        <taxon>Bacteria</taxon>
        <taxon>Bacillati</taxon>
        <taxon>Bacillota</taxon>
        <taxon>Bacilli</taxon>
        <taxon>Bacillales</taxon>
        <taxon>Bacillaceae</taxon>
        <taxon>Radiobacillus</taxon>
    </lineage>
</organism>
<dbReference type="AlphaFoldDB" id="A0A516KH16"/>
<evidence type="ECO:0000256" key="5">
    <source>
        <dbReference type="ARBA" id="ARBA00023239"/>
    </source>
</evidence>
<feature type="site" description="Important for catalytic activity" evidence="7">
    <location>
        <position position="259"/>
    </location>
</feature>
<dbReference type="KEGG" id="aqt:FN924_11150"/>
<feature type="transmembrane region" description="Helical" evidence="7">
    <location>
        <begin position="27"/>
        <end position="50"/>
    </location>
</feature>
<accession>A0A516KH16</accession>
<gene>
    <name evidence="7 8" type="primary">mltG</name>
    <name evidence="8" type="ORF">FN924_11150</name>
</gene>
<dbReference type="Proteomes" id="UP000315215">
    <property type="component" value="Chromosome"/>
</dbReference>
<keyword evidence="1 7" id="KW-1003">Cell membrane</keyword>
<comment type="function">
    <text evidence="7">Functions as a peptidoglycan terminase that cleaves nascent peptidoglycan strands endolytically to terminate their elongation.</text>
</comment>
<evidence type="ECO:0000256" key="6">
    <source>
        <dbReference type="ARBA" id="ARBA00023316"/>
    </source>
</evidence>
<proteinExistence type="inferred from homology"/>
<keyword evidence="5 7" id="KW-0456">Lyase</keyword>
<dbReference type="GO" id="GO:0005886">
    <property type="term" value="C:plasma membrane"/>
    <property type="evidence" value="ECO:0007669"/>
    <property type="project" value="UniProtKB-SubCell"/>
</dbReference>
<protein>
    <recommendedName>
        <fullName evidence="7">Endolytic murein transglycosylase</fullName>
        <ecNumber evidence="7">4.2.2.29</ecNumber>
    </recommendedName>
    <alternativeName>
        <fullName evidence="7">Peptidoglycan lytic transglycosylase</fullName>
    </alternativeName>
    <alternativeName>
        <fullName evidence="7">Peptidoglycan polymerization terminase</fullName>
    </alternativeName>
</protein>
<evidence type="ECO:0000313" key="9">
    <source>
        <dbReference type="Proteomes" id="UP000315215"/>
    </source>
</evidence>
<keyword evidence="2 7" id="KW-0812">Transmembrane</keyword>
<dbReference type="InterPro" id="IPR003770">
    <property type="entry name" value="MLTG-like"/>
</dbReference>
<evidence type="ECO:0000256" key="4">
    <source>
        <dbReference type="ARBA" id="ARBA00023136"/>
    </source>
</evidence>
<dbReference type="Pfam" id="PF02618">
    <property type="entry name" value="YceG"/>
    <property type="match status" value="1"/>
</dbReference>
<sequence length="372" mass="42083">MSTSEKDGTHKDNVQQRLEEARTVRRIVVIVLTVLAGILIIAGISGYLYVSSALKPVDPSDDTKVAIKIPMGSSTSQIANILEENGLIENSMIFRFYIKFNNATEFQAGEYELSPSMKLDEIIDALQTGKVLKEPVITVTIPEGKTVEDMAALFAEKANISEEEFLDKVNDRKFVEKLIDSYPSILSDTILDPEIRYPLEGYLFAATYEFYVEDPSVESIIHSMLKKTQAVVEPYLDTISERDMTVHEALTMASLVENEARTEEERKTIAGVFYNRLDVGMMLQTDPTVLYALGEHKDRVYHKDLKVESPYNTYYVTGLPVGPISNFAENSLQAVLKPTDTDYMYFIAADDGNIYYSETYEEHMELTEKYLR</sequence>
<dbReference type="GO" id="GO:0009252">
    <property type="term" value="P:peptidoglycan biosynthetic process"/>
    <property type="evidence" value="ECO:0007669"/>
    <property type="project" value="UniProtKB-UniRule"/>
</dbReference>
<dbReference type="EMBL" id="CP041666">
    <property type="protein sequence ID" value="QDP40692.1"/>
    <property type="molecule type" value="Genomic_DNA"/>
</dbReference>
<dbReference type="RefSeq" id="WP_143894487.1">
    <property type="nucleotide sequence ID" value="NZ_CP041666.1"/>
</dbReference>
<comment type="subcellular location">
    <subcellularLocation>
        <location evidence="7">Cell membrane</location>
        <topology evidence="7">Single-pass membrane protein</topology>
    </subcellularLocation>
</comment>
<evidence type="ECO:0000256" key="7">
    <source>
        <dbReference type="HAMAP-Rule" id="MF_02065"/>
    </source>
</evidence>
<dbReference type="OrthoDB" id="9814591at2"/>
<keyword evidence="6 7" id="KW-0961">Cell wall biogenesis/degradation</keyword>
<reference evidence="8 9" key="1">
    <citation type="submission" date="2019-07" db="EMBL/GenBank/DDBJ databases">
        <authorList>
            <person name="Li J."/>
        </authorList>
    </citation>
    <scope>NUCLEOTIDE SEQUENCE [LARGE SCALE GENOMIC DNA]</scope>
    <source>
        <strain evidence="8 9">TKL69</strain>
    </source>
</reference>
<dbReference type="HAMAP" id="MF_02065">
    <property type="entry name" value="MltG"/>
    <property type="match status" value="1"/>
</dbReference>
<dbReference type="Gene3D" id="3.30.1490.480">
    <property type="entry name" value="Endolytic murein transglycosylase"/>
    <property type="match status" value="1"/>
</dbReference>
<dbReference type="GO" id="GO:0071555">
    <property type="term" value="P:cell wall organization"/>
    <property type="evidence" value="ECO:0007669"/>
    <property type="project" value="UniProtKB-KW"/>
</dbReference>
<evidence type="ECO:0000313" key="8">
    <source>
        <dbReference type="EMBL" id="QDP40692.1"/>
    </source>
</evidence>
<keyword evidence="4 7" id="KW-0472">Membrane</keyword>
<evidence type="ECO:0000256" key="3">
    <source>
        <dbReference type="ARBA" id="ARBA00022989"/>
    </source>
</evidence>
<dbReference type="PANTHER" id="PTHR30518:SF2">
    <property type="entry name" value="ENDOLYTIC MUREIN TRANSGLYCOSYLASE"/>
    <property type="match status" value="1"/>
</dbReference>
<evidence type="ECO:0000256" key="1">
    <source>
        <dbReference type="ARBA" id="ARBA00022475"/>
    </source>
</evidence>
<keyword evidence="9" id="KW-1185">Reference proteome</keyword>
<name>A0A516KH16_9BACI</name>
<dbReference type="PANTHER" id="PTHR30518">
    <property type="entry name" value="ENDOLYTIC MUREIN TRANSGLYCOSYLASE"/>
    <property type="match status" value="1"/>
</dbReference>
<comment type="similarity">
    <text evidence="7">Belongs to the transglycosylase MltG family.</text>
</comment>